<name>A0ABM1MV53_NICVS</name>
<dbReference type="RefSeq" id="XP_017778453.1">
    <property type="nucleotide sequence ID" value="XM_017922964.1"/>
</dbReference>
<keyword evidence="2" id="KW-1185">Reference proteome</keyword>
<evidence type="ECO:0000256" key="1">
    <source>
        <dbReference type="SAM" id="SignalP"/>
    </source>
</evidence>
<protein>
    <submittedName>
        <fullName evidence="3">Protein takeout-like</fullName>
    </submittedName>
</protein>
<dbReference type="Pfam" id="PF06585">
    <property type="entry name" value="JHBP"/>
    <property type="match status" value="1"/>
</dbReference>
<sequence>MFVSSFFLLLISTIVIHAAQLPNFIKKCDKNDPNFGECGIAVSRVVIPRLVTGYKELGFPPISPFHVDEIGIEATESLKLKLTDVDIYGLEKGNITDMKCDFKIGSCSTSIYFPQLEVKGTYDIDGQVLILPIKGHGGASIKIDDAVFDFTLAWSLYKKDGVEYATPGEFVLHYNTNRSFYHFDNLFNGDKALGDQMNNFLNENWQDLSKEVEPAVSRTISVILKTMFSRLSDQIPYNDLFL</sequence>
<dbReference type="Proteomes" id="UP000695000">
    <property type="component" value="Unplaced"/>
</dbReference>
<dbReference type="Gene3D" id="3.15.10.30">
    <property type="entry name" value="Haemolymph juvenile hormone binding protein"/>
    <property type="match status" value="1"/>
</dbReference>
<dbReference type="InterPro" id="IPR038606">
    <property type="entry name" value="To_sf"/>
</dbReference>
<evidence type="ECO:0000313" key="2">
    <source>
        <dbReference type="Proteomes" id="UP000695000"/>
    </source>
</evidence>
<dbReference type="PANTHER" id="PTHR11008">
    <property type="entry name" value="PROTEIN TAKEOUT-LIKE PROTEIN"/>
    <property type="match status" value="1"/>
</dbReference>
<reference evidence="3" key="1">
    <citation type="submission" date="2025-08" db="UniProtKB">
        <authorList>
            <consortium name="RefSeq"/>
        </authorList>
    </citation>
    <scope>IDENTIFICATION</scope>
    <source>
        <tissue evidence="3">Whole Larva</tissue>
    </source>
</reference>
<proteinExistence type="predicted"/>
<organism evidence="2 3">
    <name type="scientific">Nicrophorus vespilloides</name>
    <name type="common">Boreal carrion beetle</name>
    <dbReference type="NCBI Taxonomy" id="110193"/>
    <lineage>
        <taxon>Eukaryota</taxon>
        <taxon>Metazoa</taxon>
        <taxon>Ecdysozoa</taxon>
        <taxon>Arthropoda</taxon>
        <taxon>Hexapoda</taxon>
        <taxon>Insecta</taxon>
        <taxon>Pterygota</taxon>
        <taxon>Neoptera</taxon>
        <taxon>Endopterygota</taxon>
        <taxon>Coleoptera</taxon>
        <taxon>Polyphaga</taxon>
        <taxon>Staphyliniformia</taxon>
        <taxon>Silphidae</taxon>
        <taxon>Nicrophorinae</taxon>
        <taxon>Nicrophorus</taxon>
    </lineage>
</organism>
<dbReference type="PANTHER" id="PTHR11008:SF32">
    <property type="entry name" value="CIRCADIAN CLOCK-CONTROLLED PROTEIN DAYWAKE-RELATED"/>
    <property type="match status" value="1"/>
</dbReference>
<dbReference type="GeneID" id="108564058"/>
<dbReference type="InterPro" id="IPR010562">
    <property type="entry name" value="Haemolymph_juvenile_hormone-bd"/>
</dbReference>
<dbReference type="SMART" id="SM00700">
    <property type="entry name" value="JHBP"/>
    <property type="match status" value="1"/>
</dbReference>
<feature type="chain" id="PRO_5047316187" evidence="1">
    <location>
        <begin position="19"/>
        <end position="242"/>
    </location>
</feature>
<evidence type="ECO:0000313" key="3">
    <source>
        <dbReference type="RefSeq" id="XP_017778453.1"/>
    </source>
</evidence>
<gene>
    <name evidence="3" type="primary">LOC108564058</name>
</gene>
<accession>A0ABM1MV53</accession>
<keyword evidence="1" id="KW-0732">Signal</keyword>
<feature type="signal peptide" evidence="1">
    <location>
        <begin position="1"/>
        <end position="18"/>
    </location>
</feature>